<comment type="caution">
    <text evidence="3">The sequence shown here is derived from an EMBL/GenBank/DDBJ whole genome shotgun (WGS) entry which is preliminary data.</text>
</comment>
<protein>
    <submittedName>
        <fullName evidence="3">Uncharacterized protein</fullName>
    </submittedName>
</protein>
<evidence type="ECO:0000256" key="1">
    <source>
        <dbReference type="SAM" id="MobiDB-lite"/>
    </source>
</evidence>
<dbReference type="RefSeq" id="WP_153456582.1">
    <property type="nucleotide sequence ID" value="NZ_WEGJ01000039.1"/>
</dbReference>
<organism evidence="3 4">
    <name type="scientific">Streptomyces smaragdinus</name>
    <dbReference type="NCBI Taxonomy" id="2585196"/>
    <lineage>
        <taxon>Bacteria</taxon>
        <taxon>Bacillati</taxon>
        <taxon>Actinomycetota</taxon>
        <taxon>Actinomycetes</taxon>
        <taxon>Kitasatosporales</taxon>
        <taxon>Streptomycetaceae</taxon>
        <taxon>Streptomyces</taxon>
    </lineage>
</organism>
<sequence>MPVPPRGSGHIWQVVGGVTGTVGVAVAVIFGLLQAKADSSDGKTAAKESAVASSAPETEPSGSPAAEPEPTAPREQEPARQPGEFDTQELTDNGWDTEPVELAVTEGPVNLDYGFTDDELNDLNPIRTDEYDATSAYFELQNDAVIAGGINTDRVFKADRCTQNAEGDPQNRWVPEIDQIFCIRTSAGTHFLIQRKPLSNGIRFRMWREAG</sequence>
<dbReference type="Proteomes" id="UP000466345">
    <property type="component" value="Unassembled WGS sequence"/>
</dbReference>
<keyword evidence="4" id="KW-1185">Reference proteome</keyword>
<dbReference type="EMBL" id="WEGJ01000039">
    <property type="protein sequence ID" value="MQY15777.1"/>
    <property type="molecule type" value="Genomic_DNA"/>
</dbReference>
<accession>A0A7K0CQL9</accession>
<reference evidence="3 4" key="1">
    <citation type="submission" date="2019-10" db="EMBL/GenBank/DDBJ databases">
        <title>Streptomyces smaragdinus sp. nov. and Streptomyces fabii sp. nov., isolated from the gut of fungus growing-termite Macrotermes natalensis.</title>
        <authorList>
            <person name="Schwitalla J."/>
            <person name="Benndorf R."/>
            <person name="Martin K."/>
            <person name="De Beer W."/>
            <person name="Kaster A.-K."/>
            <person name="Vollmers J."/>
            <person name="Poulsen M."/>
            <person name="Beemelmanns C."/>
        </authorList>
    </citation>
    <scope>NUCLEOTIDE SEQUENCE [LARGE SCALE GENOMIC DNA]</scope>
    <source>
        <strain evidence="3 4">RB5</strain>
    </source>
</reference>
<feature type="region of interest" description="Disordered" evidence="1">
    <location>
        <begin position="38"/>
        <end position="94"/>
    </location>
</feature>
<feature type="compositionally biased region" description="Low complexity" evidence="1">
    <location>
        <begin position="52"/>
        <end position="69"/>
    </location>
</feature>
<keyword evidence="2" id="KW-0812">Transmembrane</keyword>
<evidence type="ECO:0000313" key="3">
    <source>
        <dbReference type="EMBL" id="MQY15777.1"/>
    </source>
</evidence>
<dbReference type="AlphaFoldDB" id="A0A7K0CQL9"/>
<evidence type="ECO:0000313" key="4">
    <source>
        <dbReference type="Proteomes" id="UP000466345"/>
    </source>
</evidence>
<feature type="transmembrane region" description="Helical" evidence="2">
    <location>
        <begin position="12"/>
        <end position="33"/>
    </location>
</feature>
<keyword evidence="2" id="KW-1133">Transmembrane helix</keyword>
<keyword evidence="2" id="KW-0472">Membrane</keyword>
<name>A0A7K0CQL9_9ACTN</name>
<evidence type="ECO:0000256" key="2">
    <source>
        <dbReference type="SAM" id="Phobius"/>
    </source>
</evidence>
<gene>
    <name evidence="3" type="ORF">SRB5_59680</name>
</gene>
<proteinExistence type="predicted"/>